<organism evidence="5 6">
    <name type="scientific">Streptomyces solincola</name>
    <dbReference type="NCBI Taxonomy" id="2100817"/>
    <lineage>
        <taxon>Bacteria</taxon>
        <taxon>Bacillati</taxon>
        <taxon>Actinomycetota</taxon>
        <taxon>Actinomycetes</taxon>
        <taxon>Kitasatosporales</taxon>
        <taxon>Streptomycetaceae</taxon>
        <taxon>Streptomyces</taxon>
    </lineage>
</organism>
<dbReference type="PROSITE" id="PS50932">
    <property type="entry name" value="HTH_LACI_2"/>
    <property type="match status" value="1"/>
</dbReference>
<dbReference type="InterPro" id="IPR000843">
    <property type="entry name" value="HTH_LacI"/>
</dbReference>
<dbReference type="SMART" id="SM00354">
    <property type="entry name" value="HTH_LACI"/>
    <property type="match status" value="1"/>
</dbReference>
<accession>A0A2S9PUL9</accession>
<dbReference type="InterPro" id="IPR010982">
    <property type="entry name" value="Lambda_DNA-bd_dom_sf"/>
</dbReference>
<dbReference type="Proteomes" id="UP000239322">
    <property type="component" value="Unassembled WGS sequence"/>
</dbReference>
<proteinExistence type="predicted"/>
<dbReference type="Pfam" id="PF00356">
    <property type="entry name" value="LacI"/>
    <property type="match status" value="1"/>
</dbReference>
<dbReference type="Pfam" id="PF13377">
    <property type="entry name" value="Peripla_BP_3"/>
    <property type="match status" value="1"/>
</dbReference>
<evidence type="ECO:0000313" key="6">
    <source>
        <dbReference type="Proteomes" id="UP000239322"/>
    </source>
</evidence>
<dbReference type="RefSeq" id="WP_105869691.1">
    <property type="nucleotide sequence ID" value="NZ_PVLV01000240.1"/>
</dbReference>
<dbReference type="SUPFAM" id="SSF47413">
    <property type="entry name" value="lambda repressor-like DNA-binding domains"/>
    <property type="match status" value="1"/>
</dbReference>
<dbReference type="PANTHER" id="PTHR30146">
    <property type="entry name" value="LACI-RELATED TRANSCRIPTIONAL REPRESSOR"/>
    <property type="match status" value="1"/>
</dbReference>
<evidence type="ECO:0000256" key="2">
    <source>
        <dbReference type="ARBA" id="ARBA00023125"/>
    </source>
</evidence>
<gene>
    <name evidence="5" type="ORF">C6N75_16600</name>
</gene>
<dbReference type="AlphaFoldDB" id="A0A2S9PUL9"/>
<keyword evidence="1" id="KW-0805">Transcription regulation</keyword>
<keyword evidence="2" id="KW-0238">DNA-binding</keyword>
<dbReference type="InterPro" id="IPR028082">
    <property type="entry name" value="Peripla_BP_I"/>
</dbReference>
<evidence type="ECO:0000256" key="1">
    <source>
        <dbReference type="ARBA" id="ARBA00023015"/>
    </source>
</evidence>
<dbReference type="SUPFAM" id="SSF53822">
    <property type="entry name" value="Periplasmic binding protein-like I"/>
    <property type="match status" value="1"/>
</dbReference>
<feature type="domain" description="HTH lacI-type" evidence="4">
    <location>
        <begin position="3"/>
        <end position="57"/>
    </location>
</feature>
<evidence type="ECO:0000256" key="3">
    <source>
        <dbReference type="ARBA" id="ARBA00023163"/>
    </source>
</evidence>
<dbReference type="CDD" id="cd06292">
    <property type="entry name" value="PBP1_AglR_RafR-like"/>
    <property type="match status" value="1"/>
</dbReference>
<evidence type="ECO:0000259" key="4">
    <source>
        <dbReference type="PROSITE" id="PS50932"/>
    </source>
</evidence>
<dbReference type="GO" id="GO:0000976">
    <property type="term" value="F:transcription cis-regulatory region binding"/>
    <property type="evidence" value="ECO:0007669"/>
    <property type="project" value="TreeGrafter"/>
</dbReference>
<dbReference type="Gene3D" id="1.10.260.40">
    <property type="entry name" value="lambda repressor-like DNA-binding domains"/>
    <property type="match status" value="1"/>
</dbReference>
<protein>
    <submittedName>
        <fullName evidence="5">LacI family transcriptional regulator</fullName>
    </submittedName>
</protein>
<reference evidence="5 6" key="1">
    <citation type="submission" date="2018-03" db="EMBL/GenBank/DDBJ databases">
        <title>Novel Streptomyces sp. from soil.</title>
        <authorList>
            <person name="Tan G.Y.A."/>
            <person name="Lee Z.Y."/>
        </authorList>
    </citation>
    <scope>NUCLEOTIDE SEQUENCE [LARGE SCALE GENOMIC DNA]</scope>
    <source>
        <strain evidence="5 6">ST5x</strain>
    </source>
</reference>
<comment type="caution">
    <text evidence="5">The sequence shown here is derived from an EMBL/GenBank/DDBJ whole genome shotgun (WGS) entry which is preliminary data.</text>
</comment>
<dbReference type="OrthoDB" id="3324394at2"/>
<name>A0A2S9PUL9_9ACTN</name>
<dbReference type="PANTHER" id="PTHR30146:SF153">
    <property type="entry name" value="LACTOSE OPERON REPRESSOR"/>
    <property type="match status" value="1"/>
</dbReference>
<dbReference type="InterPro" id="IPR046335">
    <property type="entry name" value="LacI/GalR-like_sensor"/>
</dbReference>
<dbReference type="Gene3D" id="3.40.50.2300">
    <property type="match status" value="2"/>
</dbReference>
<dbReference type="CDD" id="cd01392">
    <property type="entry name" value="HTH_LacI"/>
    <property type="match status" value="1"/>
</dbReference>
<evidence type="ECO:0000313" key="5">
    <source>
        <dbReference type="EMBL" id="PRH78122.1"/>
    </source>
</evidence>
<dbReference type="EMBL" id="PVLV01000240">
    <property type="protein sequence ID" value="PRH78122.1"/>
    <property type="molecule type" value="Genomic_DNA"/>
</dbReference>
<dbReference type="GO" id="GO:0003700">
    <property type="term" value="F:DNA-binding transcription factor activity"/>
    <property type="evidence" value="ECO:0007669"/>
    <property type="project" value="TreeGrafter"/>
</dbReference>
<keyword evidence="6" id="KW-1185">Reference proteome</keyword>
<sequence length="336" mass="35423">MTRRLAQVAKKVGVSEATVSRVLNGKPGVSEATRQSVLTALDVLGYERPTQLRGERARLVGLVLPELQNPIFPAFAEVIGGALAQQGLTPVLCTQTKGGVSEADYVELLLQQQVSGVVFAGGLFAQADAPHEHYRQLAERRIPVVLINAPIEGLDFPCISCDDAVAVEQAWRHLASLGHQRIGVVLGPGDHIPSRRKLAAARAAAEAAGGELPEAYVERSMFSLEGGQAATSRLLERGVTGIICASDPLALGAVRAARRRGLAVPAEVSVVGFDDSAFMNCTEPPLTTVRQPIEAMGRAAVDLLCAQIQGGEVPPGELLFEPELVVRGSTGQAPRA</sequence>
<keyword evidence="3" id="KW-0804">Transcription</keyword>